<evidence type="ECO:0000313" key="3">
    <source>
        <dbReference type="Proteomes" id="UP001054820"/>
    </source>
</evidence>
<gene>
    <name evidence="2" type="ORF">THMIRHAM_11850</name>
</gene>
<dbReference type="Proteomes" id="UP001054820">
    <property type="component" value="Chromosome"/>
</dbReference>
<keyword evidence="1" id="KW-0732">Signal</keyword>
<dbReference type="EMBL" id="AP024202">
    <property type="protein sequence ID" value="BCN93400.1"/>
    <property type="molecule type" value="Genomic_DNA"/>
</dbReference>
<feature type="signal peptide" evidence="1">
    <location>
        <begin position="1"/>
        <end position="25"/>
    </location>
</feature>
<evidence type="ECO:0000313" key="2">
    <source>
        <dbReference type="EMBL" id="BCN93400.1"/>
    </source>
</evidence>
<evidence type="ECO:0000256" key="1">
    <source>
        <dbReference type="SAM" id="SignalP"/>
    </source>
</evidence>
<dbReference type="RefSeq" id="WP_237260495.1">
    <property type="nucleotide sequence ID" value="NZ_AP024202.1"/>
</dbReference>
<keyword evidence="3" id="KW-1185">Reference proteome</keyword>
<organism evidence="2 3">
    <name type="scientific">Thiomicrorhabdus immobilis</name>
    <dbReference type="NCBI Taxonomy" id="2791037"/>
    <lineage>
        <taxon>Bacteria</taxon>
        <taxon>Pseudomonadati</taxon>
        <taxon>Pseudomonadota</taxon>
        <taxon>Gammaproteobacteria</taxon>
        <taxon>Thiotrichales</taxon>
        <taxon>Piscirickettsiaceae</taxon>
        <taxon>Thiomicrorhabdus</taxon>
    </lineage>
</organism>
<name>A0ABN6CWB1_9GAMM</name>
<feature type="chain" id="PRO_5045275241" evidence="1">
    <location>
        <begin position="26"/>
        <end position="201"/>
    </location>
</feature>
<accession>A0ABN6CWB1</accession>
<reference evidence="2" key="1">
    <citation type="journal article" date="2022" name="Arch. Microbiol.">
        <title>Thiomicrorhabdus immobilis sp. nov., a mesophilic sulfur-oxidizing bacterium isolated from sediment of a brackish lake in northern Japan.</title>
        <authorList>
            <person name="Kojima H."/>
            <person name="Mochizuki J."/>
            <person name="Kanda M."/>
            <person name="Watanabe T."/>
            <person name="Fukui M."/>
        </authorList>
    </citation>
    <scope>NUCLEOTIDE SEQUENCE</scope>
    <source>
        <strain evidence="2">Am19</strain>
    </source>
</reference>
<proteinExistence type="predicted"/>
<sequence length="201" mass="23187">MRQLTRFNRPLIAFLSIILSTQAFAESGENAQTANSTKPLKEVKFLGLKLIDANLNTVRTHLWDIGGFKQASTTIRQRNIDKFFPKSSIRDSYYVTFHYNHAGDVVSVKRLYRPYSIENSNKRTDIQTKDVALKLIKDLGQPSESIRKGWGGTLSYQSYIWQDETMQITVDREGGERLGNVYIEYRLKTHDRYAVDKDVKT</sequence>
<protein>
    <submittedName>
        <fullName evidence="2">Uncharacterized protein</fullName>
    </submittedName>
</protein>